<organism evidence="2">
    <name type="scientific">Human immunodeficiency virus type 1</name>
    <name type="common">HIV-1</name>
    <dbReference type="NCBI Taxonomy" id="11676"/>
    <lineage>
        <taxon>Viruses</taxon>
        <taxon>Riboviria</taxon>
        <taxon>Pararnavirae</taxon>
        <taxon>Artverviricota</taxon>
        <taxon>Revtraviricetes</taxon>
        <taxon>Ortervirales</taxon>
        <taxon>Retroviridae</taxon>
        <taxon>Orthoretrovirinae</taxon>
        <taxon>Lentivirus</taxon>
        <taxon>Lentivirus humimdef1</taxon>
    </lineage>
</organism>
<keyword evidence="1" id="KW-1133">Transmembrane helix</keyword>
<keyword evidence="2" id="KW-0261">Viral envelope protein</keyword>
<dbReference type="EMBL" id="DQ155198">
    <property type="protein sequence ID" value="ABA08286.1"/>
    <property type="molecule type" value="Genomic_DNA"/>
</dbReference>
<feature type="non-terminal residue" evidence="2">
    <location>
        <position position="147"/>
    </location>
</feature>
<dbReference type="GO" id="GO:0019031">
    <property type="term" value="C:viral envelope"/>
    <property type="evidence" value="ECO:0007669"/>
    <property type="project" value="UniProtKB-KW"/>
</dbReference>
<proteinExistence type="predicted"/>
<keyword evidence="2" id="KW-0946">Virion</keyword>
<protein>
    <submittedName>
        <fullName evidence="2">Envelope glycoprotein</fullName>
    </submittedName>
</protein>
<evidence type="ECO:0000313" key="2">
    <source>
        <dbReference type="EMBL" id="ABA08286.1"/>
    </source>
</evidence>
<name>Q3LX46_HV1</name>
<organismHost>
    <name type="scientific">Homo sapiens</name>
    <name type="common">Human</name>
    <dbReference type="NCBI Taxonomy" id="9606"/>
</organismHost>
<evidence type="ECO:0000256" key="1">
    <source>
        <dbReference type="SAM" id="Phobius"/>
    </source>
</evidence>
<reference evidence="2" key="1">
    <citation type="journal article" date="2008" name="AIDS Res. Hum. Retroviruses">
        <title>HIV type 1 genetic diversity in Moyale, Mandera, and Turkana based on env-C2-V3 sequences.</title>
        <authorList>
            <person name="Khamadi S.A."/>
            <person name="Lihana R.W."/>
            <person name="Mwaniki D.L."/>
            <person name="Kinyua J."/>
            <person name="Lagat N."/>
            <person name="Carter J.Y."/>
            <person name="Ichimura H."/>
            <person name="Oishi I."/>
            <person name="Okoth F.A."/>
            <person name="Ochieng W."/>
        </authorList>
    </citation>
    <scope>NUCLEOTIDE SEQUENCE</scope>
    <source>
        <strain evidence="2">MYDH043</strain>
    </source>
</reference>
<feature type="transmembrane region" description="Helical" evidence="1">
    <location>
        <begin position="6"/>
        <end position="24"/>
    </location>
</feature>
<gene>
    <name evidence="2" type="primary">env</name>
</gene>
<feature type="non-terminal residue" evidence="2">
    <location>
        <position position="1"/>
    </location>
</feature>
<accession>Q3LX46</accession>
<keyword evidence="1" id="KW-0472">Membrane</keyword>
<sequence>FWGLPPLPFLSFVLFCIGVSWLHLKYYSYYSICMYCSTVLMYYNRKNSPPQLKLCVVISRSPPEDGANFIVLLGKCPCNFFPTSCKVLFQSLSLMVQCACLISPYYASCCIEWLPGPILIPSLDYNGPWPYNWTCLKMTNIIWELAC</sequence>
<keyword evidence="1" id="KW-0812">Transmembrane</keyword>